<feature type="region of interest" description="Disordered" evidence="1">
    <location>
        <begin position="86"/>
        <end position="118"/>
    </location>
</feature>
<evidence type="ECO:0000256" key="1">
    <source>
        <dbReference type="SAM" id="MobiDB-lite"/>
    </source>
</evidence>
<feature type="region of interest" description="Disordered" evidence="1">
    <location>
        <begin position="528"/>
        <end position="557"/>
    </location>
</feature>
<feature type="compositionally biased region" description="Basic and acidic residues" evidence="1">
    <location>
        <begin position="3486"/>
        <end position="3509"/>
    </location>
</feature>
<feature type="region of interest" description="Disordered" evidence="1">
    <location>
        <begin position="3414"/>
        <end position="3433"/>
    </location>
</feature>
<feature type="region of interest" description="Disordered" evidence="1">
    <location>
        <begin position="1678"/>
        <end position="1718"/>
    </location>
</feature>
<feature type="compositionally biased region" description="Acidic residues" evidence="1">
    <location>
        <begin position="96"/>
        <end position="106"/>
    </location>
</feature>
<accession>A0AAV4B7T5</accession>
<feature type="compositionally biased region" description="Polar residues" evidence="1">
    <location>
        <begin position="2279"/>
        <end position="2293"/>
    </location>
</feature>
<feature type="region of interest" description="Disordered" evidence="1">
    <location>
        <begin position="2229"/>
        <end position="2293"/>
    </location>
</feature>
<dbReference type="EMBL" id="BLXT01004605">
    <property type="protein sequence ID" value="GFO15213.1"/>
    <property type="molecule type" value="Genomic_DNA"/>
</dbReference>
<feature type="compositionally biased region" description="Polar residues" evidence="1">
    <location>
        <begin position="838"/>
        <end position="847"/>
    </location>
</feature>
<feature type="compositionally biased region" description="Polar residues" evidence="1">
    <location>
        <begin position="1748"/>
        <end position="1771"/>
    </location>
</feature>
<feature type="compositionally biased region" description="Basic and acidic residues" evidence="1">
    <location>
        <begin position="1204"/>
        <end position="1213"/>
    </location>
</feature>
<feature type="region of interest" description="Disordered" evidence="1">
    <location>
        <begin position="198"/>
        <end position="227"/>
    </location>
</feature>
<feature type="compositionally biased region" description="Acidic residues" evidence="1">
    <location>
        <begin position="63"/>
        <end position="74"/>
    </location>
</feature>
<feature type="region of interest" description="Disordered" evidence="1">
    <location>
        <begin position="59"/>
        <end position="78"/>
    </location>
</feature>
<feature type="compositionally biased region" description="Basic and acidic residues" evidence="1">
    <location>
        <begin position="1689"/>
        <end position="1701"/>
    </location>
</feature>
<feature type="region of interest" description="Disordered" evidence="1">
    <location>
        <begin position="3281"/>
        <end position="3315"/>
    </location>
</feature>
<feature type="compositionally biased region" description="Basic and acidic residues" evidence="1">
    <location>
        <begin position="2261"/>
        <end position="2271"/>
    </location>
</feature>
<feature type="compositionally biased region" description="Polar residues" evidence="1">
    <location>
        <begin position="3467"/>
        <end position="3484"/>
    </location>
</feature>
<proteinExistence type="predicted"/>
<dbReference type="Proteomes" id="UP000735302">
    <property type="component" value="Unassembled WGS sequence"/>
</dbReference>
<feature type="region of interest" description="Disordered" evidence="1">
    <location>
        <begin position="1731"/>
        <end position="1843"/>
    </location>
</feature>
<feature type="compositionally biased region" description="Basic and acidic residues" evidence="1">
    <location>
        <begin position="1772"/>
        <end position="1785"/>
    </location>
</feature>
<feature type="compositionally biased region" description="Basic and acidic residues" evidence="1">
    <location>
        <begin position="3451"/>
        <end position="3464"/>
    </location>
</feature>
<feature type="compositionally biased region" description="Basic and acidic residues" evidence="1">
    <location>
        <begin position="851"/>
        <end position="866"/>
    </location>
</feature>
<feature type="region of interest" description="Disordered" evidence="1">
    <location>
        <begin position="2793"/>
        <end position="2824"/>
    </location>
</feature>
<keyword evidence="3" id="KW-1185">Reference proteome</keyword>
<feature type="region of interest" description="Disordered" evidence="1">
    <location>
        <begin position="150"/>
        <end position="173"/>
    </location>
</feature>
<feature type="compositionally biased region" description="Polar residues" evidence="1">
    <location>
        <begin position="3074"/>
        <end position="3093"/>
    </location>
</feature>
<comment type="caution">
    <text evidence="2">The sequence shown here is derived from an EMBL/GenBank/DDBJ whole genome shotgun (WGS) entry which is preliminary data.</text>
</comment>
<evidence type="ECO:0000313" key="2">
    <source>
        <dbReference type="EMBL" id="GFO15213.1"/>
    </source>
</evidence>
<evidence type="ECO:0008006" key="4">
    <source>
        <dbReference type="Google" id="ProtNLM"/>
    </source>
</evidence>
<feature type="compositionally biased region" description="Basic and acidic residues" evidence="1">
    <location>
        <begin position="3650"/>
        <end position="3673"/>
    </location>
</feature>
<feature type="region of interest" description="Disordered" evidence="1">
    <location>
        <begin position="1173"/>
        <end position="1213"/>
    </location>
</feature>
<feature type="compositionally biased region" description="Basic and acidic residues" evidence="1">
    <location>
        <begin position="3556"/>
        <end position="3571"/>
    </location>
</feature>
<name>A0AAV4B7T5_9GAST</name>
<feature type="region of interest" description="Disordered" evidence="1">
    <location>
        <begin position="3195"/>
        <end position="3263"/>
    </location>
</feature>
<sequence length="3673" mass="400696">MGRGGPRPAHQHRPDDADLCNAARASAELEDTEANIFVQDLEFLVARQCGPEMPDAVVSGVETAEDGEDDDVDDAGGHEMMKVEREEQILSRVVVDDDDDDGDDDEDRNRRPRLNDSAGIQQTIPVFIKAQPMYGTLDTNFNASDIVSENPEATDNEENGLQATETADEERAGTNVCKCEEIIACGGDAQPLYNMDPASAETLDGNLDTGTRQRVQPEPLDLQESEGKQEIQMEATGRWPDVPLTHATNGVEGHEKTILASGDFICGTGVDLEQSCDQNRLEQSCDQNRPDGCSTKENLKVAMETKIEEVGAEGVNSELYSDGVSCPESVSQGAPMLTTTKANGSACLTAGNSQQESTREAVGDFHREGNPCKTKSDGLSILTSSSEPAKIVALDPDLADSRAVNDSNIPTEDPPGTAIWEKNEVSSTVSPKGTVELSPESPQPIAGQEFRGKVGKTHSNMMNEAPLAETSSNETWSSKSPFNQSNFTDLVNKSFVFHKTEAPLISNELNNVNESVAWASGHSSIESATVDTKFDSSRPAEISSSPEQSNTSLPNCPVSTYLTSPAAAASSMRHKTYDVDSVIAKIDATISGDSEGANTYPKVLQVVTTTNIFSYQDRLRRSMDGYIDIHSERHNTSSGSKYDTDTCDFKDANTETLNETDLKTNGGETGDDKCVSQTPANIEEPARENLQMTNRETARGGDIGLSISSNHLACADPDHVRNIPDAAYEDKESIRVDHDIQIGAKIENQIHENQEGNESSLITQGDQAYQLYQPSETVESLTGDQDDEISKAENSTKIDLHLQEKFTSPKICVSIRKNNSSEDNVTIDKSSQKHPNKPTANTTSDSTPGIEKQDSECLEHNEEQAEKVQIYDGQTGPEDNGQCTEYNESQQISDGQCTEYNESQQIGGGQCTEYNESQQISDGRCTEDNESQLFSDGQCTEVNESQQISDGQCTEYNESQQISDGQCTEIGGGQCTEVNESKLISNGQCTEVNESQQISGAQCTEVNESKLISDGQCTEVNESKLISGGQCTEVNESKLFSNGQCTEVNESKLFSNGQCTEDNESQQIGGGQCTEDNESKQISDGRCTEVNESQQISDGRCTEVNESQLFSDGQCTEISDGQCTEVNGSQDFNERSLAENVTLQPCLDGSFVENKTTPDERKDGLRLDEHDDVEKTHSDCKDTIQPFGMGLGSIGGKNTSTDDEGNKTSKKDEHLINNIGEKDQTGDYNGKAITAVVKDDSQLGETVDADNLSGWVNKQNPPPGTERYPYTAGVPNDNELPHSQDSKACAPTEDAVRSYGEIHCDEIEESQCGAASVERDNDITGADGARHDELLPQPVRSDTNTITTSVTNEGVRVQPCGQTRAPESIEDSDTQIHIRTEDLQTLIAEEGSSQDKLEEIFVKQSYAEEDKEIITSEDQQVSTVVKLNVDSSPNDINPNASVTASDTKAFDLNLCVNSQVNEEVLADEDNQISLVIKSSNVKEDEPTPHDVAQVESYTEADTQVVEVNQTRNESHESSHVDRDSHAADHYDQQVLCDNDPAVDLTGMDLSDDGRHILTALVPAQDDSAVPSADATAVANGPTSHDHESLRTKAPPLPKTDRSDIGADIEMADVSVSPHPCFRASSDGSPSILPVTTKIHESKSNTSPTSGTAATASVEALPAKEKLYTSPVLATSTLRARSLSPPARGDAARSTEERRIPSMEDSGVAEARKPIHFSPLDEKFVSRLDSFTSSLGSANSGESKREALKSSQRTCSDGTSRSKQRVTFQLDATSDRVNGRVSRREYTPAPGITGNEEDTSGEAASCKCEAGERPPADGDYECEQCTEDDVEEEVGADEDDLVPANTDGSELIKVANDTSLEIDLMDFVNVSDGPEMKFKELQDMPVDGDNVKTRVENDETLTEGLNRSTLSDGDETSLHRMSSVESLPIDEDAVAGSTCPGTEEQIERDKQTQNHAMRDTRCEATSEIGDIDSVLHDRAAAHDNIEGENTLPSNVGLIEREEEAKFGGETNDHMEANVELEMQELKRGDVEAESTVVLIKPNVCDSRESDAIVGQVEPIHAERIEAPQSADEDGAQSVESRDKRITRDNSMQSQDLHNNPSPNEAMNSIVKLGQEIEDSQCALEKQCEAGDTLDQSLKWGRTAAELKAYAEEFQSLTSIETSSSVPKTLIEDMETPRDATNRIKNTDQKELSDVLENSLTQTEADLNRTGVEDDCTRNDVLEYKTEFLEPVATGAAEPDSSPGEPYSNETTLVESSISVWERSGEGQRHVEEGSAGVALPQTSDPRLQSKTSPEGSCQIEIWILPREGSNSDTPGSFPSQVILMDNSLESSRISQRTGDTSGLAVESSSRENTSKLEFSKSISQISQFDRSRLEKSIFSGPSVAAKMLDESIQCSIQSGEARDSDEQEMKTGFESSRIAASDQRTLKDNLSCGMKKMISPKPNTNRVTFVLPDCIKKGRQRTQSVPARLRTASRNFPSLARARSISVSPSRYRRRESAKLGTHQIGSSRRIVLVDESHDSQTPAPISQYDLTYFTAPLHGEGRSNDAEQHSSKMEIIHLSEGATGISNSTTSVDCSIHGELEDQKTMATTIDSFHSQSGEYVAPETPNQGFSLKQEHETIQEREEHDIKLKQIEDLNPMNSQNFAKTVTPESQPSAPEIKSANQDVCALNSNSEQLTEKENSLSGEGKSVTQSKSFPMAQTRHSLSSASELNMGQQVASIPGHDNSGWFAYRKQFKGLIPFCSANDEDASLGPPLGCEDVTQCSEMPSVNSSIRSSPCEIERCAEKAATPCVRAEGQEESDRRDNSTCSPVALREPAVPQPEVGLNDLSPTVNIHDELEVNNNICHRIPEPNLATGKMRDNKIPTNAEGGEIMVDADPRAALESNHPLVTDAPDPSELLQKPSAQTLLDEDLPNISLSNVKLSDKELQKLKGDEAHWFMYRKRWSSLFDGEDGREIEETYKPYMMHNSRYKLAMLREDFDELPSKQKAKKIPFKTRQRERNKTNEGAIGECSGMGDGHVKAGSSATGEGKEESLQDLVNRSNTSKIPTFEPDRTSIIGVVLHSSSSHTAGEACSNKGQPSTSGENRNTPNSFHNLESDEKVPTDLPTGVNTPRERSLPRVRHTKRSSQPVPSAPEHSRAATHDAATFSEIRDETGNVPERSRSGFAQRATTLPDLQTDASGVPCLAALRSAAPDSRTPMLLGASHAGSQNSSQPELSRSPNCKRLKRPRREPLHHPPKESSANPKKVGQSCEAEGSSLAPAGLRDLGEIGERDLLDEAVGGFEEGPQVSNLPLVKDPSQGEQIEPAVKSHSSLHRHPSIAGLDASNWIGGGDDLRPTVDIVGDLLQPGQEAKVPPAIPTVQVMQVEGKFHKASRFLKGAIPRSQHQINVTRQSMDFLKTVSKTETWDKSLARESSHGNIHVHRPRQPPGCSMTEDDAQCDLEFRETTRRMREVKKQKLKEQERIANRLSKTGVHSSASQDTTTETKAGGDRSRHVLATHREKRERSKDEGIFTSNRLSDEPKLSPSKPVMKIEKEQARSKLTKSPSGTPRSKRKLDRPKAPPDGRVLAEGHYSRSSNVISVVVKPLNVKVSRDQFNLKVQVHRKQSQNGAPPLEPHPPLEEKQPGETVVRRKLKLRREPPPPPPVLARLEGSADSRRQRWEGMRGRGKRKMVDE</sequence>
<feature type="compositionally biased region" description="Polar residues" evidence="1">
    <location>
        <begin position="2330"/>
        <end position="2346"/>
    </location>
</feature>
<feature type="compositionally biased region" description="Basic and acidic residues" evidence="1">
    <location>
        <begin position="2794"/>
        <end position="2804"/>
    </location>
</feature>
<feature type="region of interest" description="Disordered" evidence="1">
    <location>
        <begin position="2988"/>
        <end position="3034"/>
    </location>
</feature>
<feature type="region of interest" description="Disordered" evidence="1">
    <location>
        <begin position="3451"/>
        <end position="3578"/>
    </location>
</feature>
<organism evidence="2 3">
    <name type="scientific">Plakobranchus ocellatus</name>
    <dbReference type="NCBI Taxonomy" id="259542"/>
    <lineage>
        <taxon>Eukaryota</taxon>
        <taxon>Metazoa</taxon>
        <taxon>Spiralia</taxon>
        <taxon>Lophotrochozoa</taxon>
        <taxon>Mollusca</taxon>
        <taxon>Gastropoda</taxon>
        <taxon>Heterobranchia</taxon>
        <taxon>Euthyneura</taxon>
        <taxon>Panpulmonata</taxon>
        <taxon>Sacoglossa</taxon>
        <taxon>Placobranchoidea</taxon>
        <taxon>Plakobranchidae</taxon>
        <taxon>Plakobranchus</taxon>
    </lineage>
</organism>
<gene>
    <name evidence="2" type="ORF">PoB_004171800</name>
</gene>
<feature type="compositionally biased region" description="Basic and acidic residues" evidence="1">
    <location>
        <begin position="3148"/>
        <end position="3161"/>
    </location>
</feature>
<protein>
    <recommendedName>
        <fullName evidence="4">Transforming acidic coiled-coil-containing protein C-terminal domain-containing protein</fullName>
    </recommendedName>
</protein>
<feature type="region of interest" description="Disordered" evidence="1">
    <location>
        <begin position="3600"/>
        <end position="3673"/>
    </location>
</feature>
<feature type="compositionally biased region" description="Polar residues" evidence="1">
    <location>
        <begin position="542"/>
        <end position="557"/>
    </location>
</feature>
<feature type="compositionally biased region" description="Basic and acidic residues" evidence="1">
    <location>
        <begin position="1173"/>
        <end position="1182"/>
    </location>
</feature>
<feature type="region of interest" description="Disordered" evidence="1">
    <location>
        <begin position="2330"/>
        <end position="2355"/>
    </location>
</feature>
<feature type="region of interest" description="Disordered" evidence="1">
    <location>
        <begin position="3063"/>
        <end position="3163"/>
    </location>
</feature>
<evidence type="ECO:0000313" key="3">
    <source>
        <dbReference type="Proteomes" id="UP000735302"/>
    </source>
</evidence>
<feature type="compositionally biased region" description="Polar residues" evidence="1">
    <location>
        <begin position="3205"/>
        <end position="3219"/>
    </location>
</feature>
<feature type="region of interest" description="Disordered" evidence="1">
    <location>
        <begin position="821"/>
        <end position="889"/>
    </location>
</feature>
<feature type="region of interest" description="Disordered" evidence="1">
    <location>
        <begin position="1567"/>
        <end position="1603"/>
    </location>
</feature>
<feature type="compositionally biased region" description="Acidic residues" evidence="1">
    <location>
        <begin position="1817"/>
        <end position="1840"/>
    </location>
</feature>
<feature type="region of interest" description="Disordered" evidence="1">
    <location>
        <begin position="1904"/>
        <end position="1957"/>
    </location>
</feature>
<feature type="region of interest" description="Disordered" evidence="1">
    <location>
        <begin position="2672"/>
        <end position="2697"/>
    </location>
</feature>
<feature type="compositionally biased region" description="Polar residues" evidence="1">
    <location>
        <begin position="1731"/>
        <end position="1740"/>
    </location>
</feature>
<feature type="compositionally biased region" description="Polar residues" evidence="1">
    <location>
        <begin position="2087"/>
        <end position="2104"/>
    </location>
</feature>
<feature type="compositionally biased region" description="Polar residues" evidence="1">
    <location>
        <begin position="2246"/>
        <end position="2257"/>
    </location>
</feature>
<feature type="compositionally biased region" description="Basic and acidic residues" evidence="1">
    <location>
        <begin position="1944"/>
        <end position="1957"/>
    </location>
</feature>
<reference evidence="2 3" key="1">
    <citation type="journal article" date="2021" name="Elife">
        <title>Chloroplast acquisition without the gene transfer in kleptoplastic sea slugs, Plakobranchus ocellatus.</title>
        <authorList>
            <person name="Maeda T."/>
            <person name="Takahashi S."/>
            <person name="Yoshida T."/>
            <person name="Shimamura S."/>
            <person name="Takaki Y."/>
            <person name="Nagai Y."/>
            <person name="Toyoda A."/>
            <person name="Suzuki Y."/>
            <person name="Arimoto A."/>
            <person name="Ishii H."/>
            <person name="Satoh N."/>
            <person name="Nishiyama T."/>
            <person name="Hasebe M."/>
            <person name="Maruyama T."/>
            <person name="Minagawa J."/>
            <person name="Obokata J."/>
            <person name="Shigenobu S."/>
        </authorList>
    </citation>
    <scope>NUCLEOTIDE SEQUENCE [LARGE SCALE GENOMIC DNA]</scope>
</reference>
<feature type="region of interest" description="Disordered" evidence="1">
    <location>
        <begin position="2063"/>
        <end position="2104"/>
    </location>
</feature>